<evidence type="ECO:0000256" key="3">
    <source>
        <dbReference type="ARBA" id="ARBA00012721"/>
    </source>
</evidence>
<keyword evidence="7" id="KW-0479">Metal-binding</keyword>
<reference evidence="13" key="1">
    <citation type="submission" date="2014-06" db="EMBL/GenBank/DDBJ databases">
        <title>Key roles for freshwater Actinobacteria revealed by deep metagenomic sequencing.</title>
        <authorList>
            <person name="Ghai R."/>
            <person name="Mizuno C.M."/>
            <person name="Picazo A."/>
            <person name="Camacho A."/>
            <person name="Rodriguez-Valera F."/>
        </authorList>
    </citation>
    <scope>NUCLEOTIDE SEQUENCE</scope>
</reference>
<dbReference type="Pfam" id="PF01502">
    <property type="entry name" value="PRA-CH"/>
    <property type="match status" value="1"/>
</dbReference>
<dbReference type="GO" id="GO:0046872">
    <property type="term" value="F:metal ion binding"/>
    <property type="evidence" value="ECO:0007669"/>
    <property type="project" value="UniProtKB-KW"/>
</dbReference>
<dbReference type="PANTHER" id="PTHR42945">
    <property type="entry name" value="HISTIDINE BIOSYNTHESIS BIFUNCTIONAL PROTEIN"/>
    <property type="match status" value="1"/>
</dbReference>
<dbReference type="Gene3D" id="3.10.20.810">
    <property type="entry name" value="Phosphoribosyl-AMP cyclohydrolase"/>
    <property type="match status" value="1"/>
</dbReference>
<sequence length="115" mass="12658">MESSPFVETLVFNDQGLIPVVVQQVDTREVLMVAWMNSDTVKQTLETGKATYWSRSRSEIWVKGESSGNHQRVISLAKDCDSDTLLLTVDQSGAACHTGNHTCFDDSVTHPEVSG</sequence>
<dbReference type="InterPro" id="IPR038019">
    <property type="entry name" value="PRib_AMP_CycHydrolase_sf"/>
</dbReference>
<dbReference type="AlphaFoldDB" id="A0A094Q182"/>
<dbReference type="GO" id="GO:0004635">
    <property type="term" value="F:phosphoribosyl-AMP cyclohydrolase activity"/>
    <property type="evidence" value="ECO:0007669"/>
    <property type="project" value="UniProtKB-EC"/>
</dbReference>
<keyword evidence="5" id="KW-0963">Cytoplasm</keyword>
<dbReference type="EMBL" id="JNSL01000102">
    <property type="protein sequence ID" value="KGA15799.1"/>
    <property type="molecule type" value="Genomic_DNA"/>
</dbReference>
<feature type="domain" description="Phosphoribosyl-AMP cyclohydrolase" evidence="12">
    <location>
        <begin position="32"/>
        <end position="104"/>
    </location>
</feature>
<evidence type="ECO:0000256" key="6">
    <source>
        <dbReference type="ARBA" id="ARBA00022605"/>
    </source>
</evidence>
<keyword evidence="10" id="KW-0460">Magnesium</keyword>
<dbReference type="InterPro" id="IPR026660">
    <property type="entry name" value="PRA-CH"/>
</dbReference>
<comment type="catalytic activity">
    <reaction evidence="1">
        <text>1-(5-phospho-beta-D-ribosyl)-5'-AMP + H2O = 1-(5-phospho-beta-D-ribosyl)-5-[(5-phospho-beta-D-ribosylamino)methylideneamino]imidazole-4-carboxamide</text>
        <dbReference type="Rhea" id="RHEA:20049"/>
        <dbReference type="ChEBI" id="CHEBI:15377"/>
        <dbReference type="ChEBI" id="CHEBI:58435"/>
        <dbReference type="ChEBI" id="CHEBI:59457"/>
        <dbReference type="EC" id="3.5.4.19"/>
    </reaction>
</comment>
<proteinExistence type="inferred from homology"/>
<evidence type="ECO:0000256" key="11">
    <source>
        <dbReference type="ARBA" id="ARBA00023102"/>
    </source>
</evidence>
<evidence type="ECO:0000259" key="12">
    <source>
        <dbReference type="Pfam" id="PF01502"/>
    </source>
</evidence>
<dbReference type="InterPro" id="IPR002496">
    <property type="entry name" value="PRib_AMP_CycHydrolase_dom"/>
</dbReference>
<evidence type="ECO:0000313" key="13">
    <source>
        <dbReference type="EMBL" id="KGA15799.1"/>
    </source>
</evidence>
<keyword evidence="11" id="KW-0368">Histidine biosynthesis</keyword>
<comment type="pathway">
    <text evidence="2">Amino-acid biosynthesis; L-histidine biosynthesis; L-histidine from 5-phospho-alpha-D-ribose 1-diphosphate: step 3/9.</text>
</comment>
<evidence type="ECO:0000256" key="4">
    <source>
        <dbReference type="ARBA" id="ARBA00017720"/>
    </source>
</evidence>
<dbReference type="PANTHER" id="PTHR42945:SF11">
    <property type="entry name" value="PHOSPHORIBOSYL-AMP CYCLOHYDROLASE"/>
    <property type="match status" value="1"/>
</dbReference>
<keyword evidence="9" id="KW-0862">Zinc</keyword>
<dbReference type="GO" id="GO:0000105">
    <property type="term" value="P:L-histidine biosynthetic process"/>
    <property type="evidence" value="ECO:0007669"/>
    <property type="project" value="UniProtKB-UniPathway"/>
</dbReference>
<keyword evidence="8" id="KW-0378">Hydrolase</keyword>
<accession>A0A094Q182</accession>
<evidence type="ECO:0000256" key="7">
    <source>
        <dbReference type="ARBA" id="ARBA00022723"/>
    </source>
</evidence>
<protein>
    <recommendedName>
        <fullName evidence="4">Histidine biosynthesis bifunctional protein HisIE</fullName>
        <ecNumber evidence="3">3.5.4.19</ecNumber>
    </recommendedName>
</protein>
<dbReference type="SUPFAM" id="SSF141734">
    <property type="entry name" value="HisI-like"/>
    <property type="match status" value="1"/>
</dbReference>
<evidence type="ECO:0000256" key="2">
    <source>
        <dbReference type="ARBA" id="ARBA00005169"/>
    </source>
</evidence>
<evidence type="ECO:0000256" key="9">
    <source>
        <dbReference type="ARBA" id="ARBA00022833"/>
    </source>
</evidence>
<comment type="caution">
    <text evidence="13">The sequence shown here is derived from an EMBL/GenBank/DDBJ whole genome shotgun (WGS) entry which is preliminary data.</text>
</comment>
<dbReference type="NCBIfam" id="NF000768">
    <property type="entry name" value="PRK00051.1"/>
    <property type="match status" value="1"/>
</dbReference>
<keyword evidence="6" id="KW-0028">Amino-acid biosynthesis</keyword>
<dbReference type="FunFam" id="3.10.20.810:FF:000001">
    <property type="entry name" value="Histidine biosynthesis bifunctional protein HisIE"/>
    <property type="match status" value="1"/>
</dbReference>
<gene>
    <name evidence="13" type="ORF">GM51_13985</name>
</gene>
<evidence type="ECO:0000256" key="5">
    <source>
        <dbReference type="ARBA" id="ARBA00022490"/>
    </source>
</evidence>
<dbReference type="UniPathway" id="UPA00031">
    <property type="reaction ID" value="UER00008"/>
</dbReference>
<name>A0A094Q182_9ZZZZ</name>
<dbReference type="EC" id="3.5.4.19" evidence="3"/>
<evidence type="ECO:0000256" key="1">
    <source>
        <dbReference type="ARBA" id="ARBA00000024"/>
    </source>
</evidence>
<evidence type="ECO:0000256" key="10">
    <source>
        <dbReference type="ARBA" id="ARBA00022842"/>
    </source>
</evidence>
<organism evidence="13">
    <name type="scientific">freshwater metagenome</name>
    <dbReference type="NCBI Taxonomy" id="449393"/>
    <lineage>
        <taxon>unclassified sequences</taxon>
        <taxon>metagenomes</taxon>
        <taxon>ecological metagenomes</taxon>
    </lineage>
</organism>
<evidence type="ECO:0000256" key="8">
    <source>
        <dbReference type="ARBA" id="ARBA00022801"/>
    </source>
</evidence>
<dbReference type="HAMAP" id="MF_01021">
    <property type="entry name" value="HisI"/>
    <property type="match status" value="1"/>
</dbReference>
<dbReference type="GO" id="GO:0004636">
    <property type="term" value="F:phosphoribosyl-ATP diphosphatase activity"/>
    <property type="evidence" value="ECO:0007669"/>
    <property type="project" value="UniProtKB-ARBA"/>
</dbReference>